<protein>
    <submittedName>
        <fullName evidence="1">Uncharacterized protein</fullName>
    </submittedName>
</protein>
<accession>A0A8S5MRG3</accession>
<reference evidence="1" key="1">
    <citation type="journal article" date="2021" name="Proc. Natl. Acad. Sci. U.S.A.">
        <title>A Catalog of Tens of Thousands of Viruses from Human Metagenomes Reveals Hidden Associations with Chronic Diseases.</title>
        <authorList>
            <person name="Tisza M.J."/>
            <person name="Buck C.B."/>
        </authorList>
    </citation>
    <scope>NUCLEOTIDE SEQUENCE</scope>
    <source>
        <strain evidence="1">CtqED62</strain>
    </source>
</reference>
<name>A0A8S5MRG3_9CAUD</name>
<proteinExistence type="predicted"/>
<sequence>MIRAPVFLLSYRQKGEPFMGVFQSFNPNPLAEKVGDCAVRAIAKALGIGWYQSYVELVNEGLTQCDMPSANNVWGAVLRRHGFQRAAIPAECPDCYTVGDFIRQNPKGTYVVALKNHVVTVVDGVLYDTWNSMDENPIYFWRRE</sequence>
<evidence type="ECO:0000313" key="1">
    <source>
        <dbReference type="EMBL" id="DAD84728.1"/>
    </source>
</evidence>
<dbReference type="EMBL" id="BK014965">
    <property type="protein sequence ID" value="DAD84728.1"/>
    <property type="molecule type" value="Genomic_DNA"/>
</dbReference>
<organism evidence="1">
    <name type="scientific">Siphoviridae sp. ctqED62</name>
    <dbReference type="NCBI Taxonomy" id="2826468"/>
    <lineage>
        <taxon>Viruses</taxon>
        <taxon>Duplodnaviria</taxon>
        <taxon>Heunggongvirae</taxon>
        <taxon>Uroviricota</taxon>
        <taxon>Caudoviricetes</taxon>
    </lineage>
</organism>